<organism evidence="1 2">
    <name type="scientific">Acropora cervicornis</name>
    <name type="common">Staghorn coral</name>
    <dbReference type="NCBI Taxonomy" id="6130"/>
    <lineage>
        <taxon>Eukaryota</taxon>
        <taxon>Metazoa</taxon>
        <taxon>Cnidaria</taxon>
        <taxon>Anthozoa</taxon>
        <taxon>Hexacorallia</taxon>
        <taxon>Scleractinia</taxon>
        <taxon>Astrocoeniina</taxon>
        <taxon>Acroporidae</taxon>
        <taxon>Acropora</taxon>
    </lineage>
</organism>
<dbReference type="EMBL" id="JARQWQ010000106">
    <property type="protein sequence ID" value="KAK2550797.1"/>
    <property type="molecule type" value="Genomic_DNA"/>
</dbReference>
<dbReference type="AlphaFoldDB" id="A0AAD9PXB3"/>
<gene>
    <name evidence="1" type="ORF">P5673_028477</name>
</gene>
<name>A0AAD9PXB3_ACRCE</name>
<reference evidence="1" key="1">
    <citation type="journal article" date="2023" name="G3 (Bethesda)">
        <title>Whole genome assembly and annotation of the endangered Caribbean coral Acropora cervicornis.</title>
        <authorList>
            <person name="Selwyn J.D."/>
            <person name="Vollmer S.V."/>
        </authorList>
    </citation>
    <scope>NUCLEOTIDE SEQUENCE</scope>
    <source>
        <strain evidence="1">K2</strain>
    </source>
</reference>
<evidence type="ECO:0000313" key="1">
    <source>
        <dbReference type="EMBL" id="KAK2550797.1"/>
    </source>
</evidence>
<accession>A0AAD9PXB3</accession>
<protein>
    <submittedName>
        <fullName evidence="1">Uncharacterized protein</fullName>
    </submittedName>
</protein>
<keyword evidence="2" id="KW-1185">Reference proteome</keyword>
<proteinExistence type="predicted"/>
<comment type="caution">
    <text evidence="1">The sequence shown here is derived from an EMBL/GenBank/DDBJ whole genome shotgun (WGS) entry which is preliminary data.</text>
</comment>
<sequence length="97" mass="10765">MHQKNATFDIKPAKFAASDKTRCPSTLCKAPSGEGDCNDDEFDKEFPQNHEFRAVACTLQSSSIAVVRLSASTIPMWSFKSISVIYMSGFFSYSIIK</sequence>
<evidence type="ECO:0000313" key="2">
    <source>
        <dbReference type="Proteomes" id="UP001249851"/>
    </source>
</evidence>
<reference evidence="1" key="2">
    <citation type="journal article" date="2023" name="Science">
        <title>Genomic signatures of disease resistance in endangered staghorn corals.</title>
        <authorList>
            <person name="Vollmer S.V."/>
            <person name="Selwyn J.D."/>
            <person name="Despard B.A."/>
            <person name="Roesel C.L."/>
        </authorList>
    </citation>
    <scope>NUCLEOTIDE SEQUENCE</scope>
    <source>
        <strain evidence="1">K2</strain>
    </source>
</reference>
<dbReference type="Proteomes" id="UP001249851">
    <property type="component" value="Unassembled WGS sequence"/>
</dbReference>